<accession>A0A510Y1P7</accession>
<dbReference type="InterPro" id="IPR050695">
    <property type="entry name" value="N-acetylmuramoyl_amidase_3"/>
</dbReference>
<organism evidence="3 4">
    <name type="scientific">Marinococcus halophilus</name>
    <dbReference type="NCBI Taxonomy" id="1371"/>
    <lineage>
        <taxon>Bacteria</taxon>
        <taxon>Bacillati</taxon>
        <taxon>Bacillota</taxon>
        <taxon>Bacilli</taxon>
        <taxon>Bacillales</taxon>
        <taxon>Bacillaceae</taxon>
        <taxon>Marinococcus</taxon>
    </lineage>
</organism>
<reference evidence="3 4" key="1">
    <citation type="submission" date="2019-07" db="EMBL/GenBank/DDBJ databases">
        <title>Whole genome shotgun sequence of Marinococcus halophilus NBRC 102359.</title>
        <authorList>
            <person name="Hosoyama A."/>
            <person name="Uohara A."/>
            <person name="Ohji S."/>
            <person name="Ichikawa N."/>
        </authorList>
    </citation>
    <scope>NUCLEOTIDE SEQUENCE [LARGE SCALE GENOMIC DNA]</scope>
    <source>
        <strain evidence="3 4">NBRC 102359</strain>
    </source>
</reference>
<feature type="domain" description="MurNAc-LAA" evidence="2">
    <location>
        <begin position="16"/>
        <end position="101"/>
    </location>
</feature>
<dbReference type="CDD" id="cd02696">
    <property type="entry name" value="MurNAc-LAA"/>
    <property type="match status" value="1"/>
</dbReference>
<keyword evidence="1" id="KW-0378">Hydrolase</keyword>
<gene>
    <name evidence="3" type="ORF">MHA01_01140</name>
</gene>
<evidence type="ECO:0000313" key="4">
    <source>
        <dbReference type="Proteomes" id="UP000321051"/>
    </source>
</evidence>
<proteinExistence type="predicted"/>
<dbReference type="Gene3D" id="3.40.630.40">
    <property type="entry name" value="Zn-dependent exopeptidases"/>
    <property type="match status" value="1"/>
</dbReference>
<dbReference type="InterPro" id="IPR002508">
    <property type="entry name" value="MurNAc-LAA_cat"/>
</dbReference>
<dbReference type="GO" id="GO:0030288">
    <property type="term" value="C:outer membrane-bounded periplasmic space"/>
    <property type="evidence" value="ECO:0007669"/>
    <property type="project" value="TreeGrafter"/>
</dbReference>
<dbReference type="PANTHER" id="PTHR30404">
    <property type="entry name" value="N-ACETYLMURAMOYL-L-ALANINE AMIDASE"/>
    <property type="match status" value="1"/>
</dbReference>
<dbReference type="Pfam" id="PF01520">
    <property type="entry name" value="Amidase_3"/>
    <property type="match status" value="1"/>
</dbReference>
<keyword evidence="4" id="KW-1185">Reference proteome</keyword>
<evidence type="ECO:0000256" key="1">
    <source>
        <dbReference type="ARBA" id="ARBA00022801"/>
    </source>
</evidence>
<name>A0A510Y1P7_MARHA</name>
<protein>
    <recommendedName>
        <fullName evidence="2">MurNAc-LAA domain-containing protein</fullName>
    </recommendedName>
</protein>
<dbReference type="SUPFAM" id="SSF53187">
    <property type="entry name" value="Zn-dependent exopeptidases"/>
    <property type="match status" value="1"/>
</dbReference>
<evidence type="ECO:0000259" key="2">
    <source>
        <dbReference type="Pfam" id="PF01520"/>
    </source>
</evidence>
<dbReference type="STRING" id="1371.GCA_900166605_02257"/>
<dbReference type="GO" id="GO:0008745">
    <property type="term" value="F:N-acetylmuramoyl-L-alanine amidase activity"/>
    <property type="evidence" value="ECO:0007669"/>
    <property type="project" value="InterPro"/>
</dbReference>
<evidence type="ECO:0000313" key="3">
    <source>
        <dbReference type="EMBL" id="GEK57209.1"/>
    </source>
</evidence>
<dbReference type="Proteomes" id="UP000321051">
    <property type="component" value="Unassembled WGS sequence"/>
</dbReference>
<dbReference type="PANTHER" id="PTHR30404:SF0">
    <property type="entry name" value="N-ACETYLMURAMOYL-L-ALANINE AMIDASE AMIC"/>
    <property type="match status" value="1"/>
</dbReference>
<dbReference type="RefSeq" id="WP_094907818.1">
    <property type="nucleotide sequence ID" value="NZ_BJUN01000001.1"/>
</dbReference>
<sequence length="134" mass="14457">MPEFRLAEAGVAGKTIAIKAGHSGHEPGAVRDGVYEKELVHDVAVRTKERREQGGTEVILTRSGDSYAELKERARLANEAGADSFVSIHANAASADGSETYCFVTNAEEAVDMKKSSFRNEAANAIYLGLNEYH</sequence>
<dbReference type="OrthoDB" id="9763643at2"/>
<comment type="caution">
    <text evidence="3">The sequence shown here is derived from an EMBL/GenBank/DDBJ whole genome shotgun (WGS) entry which is preliminary data.</text>
</comment>
<dbReference type="EMBL" id="BJUN01000001">
    <property type="protein sequence ID" value="GEK57209.1"/>
    <property type="molecule type" value="Genomic_DNA"/>
</dbReference>
<dbReference type="GO" id="GO:0009253">
    <property type="term" value="P:peptidoglycan catabolic process"/>
    <property type="evidence" value="ECO:0007669"/>
    <property type="project" value="InterPro"/>
</dbReference>
<dbReference type="AlphaFoldDB" id="A0A510Y1P7"/>